<organism evidence="1 2">
    <name type="scientific">Rubroshorea leprosula</name>
    <dbReference type="NCBI Taxonomy" id="152421"/>
    <lineage>
        <taxon>Eukaryota</taxon>
        <taxon>Viridiplantae</taxon>
        <taxon>Streptophyta</taxon>
        <taxon>Embryophyta</taxon>
        <taxon>Tracheophyta</taxon>
        <taxon>Spermatophyta</taxon>
        <taxon>Magnoliopsida</taxon>
        <taxon>eudicotyledons</taxon>
        <taxon>Gunneridae</taxon>
        <taxon>Pentapetalae</taxon>
        <taxon>rosids</taxon>
        <taxon>malvids</taxon>
        <taxon>Malvales</taxon>
        <taxon>Dipterocarpaceae</taxon>
        <taxon>Rubroshorea</taxon>
    </lineage>
</organism>
<accession>A0AAV5LUA9</accession>
<evidence type="ECO:0000313" key="2">
    <source>
        <dbReference type="Proteomes" id="UP001054252"/>
    </source>
</evidence>
<sequence>MCVCELWFAKPCSPCVAVSKWENLRYLIILHSSTWD</sequence>
<gene>
    <name evidence="1" type="ORF">SLEP1_g47910</name>
</gene>
<reference evidence="1 2" key="1">
    <citation type="journal article" date="2021" name="Commun. Biol.">
        <title>The genome of Shorea leprosula (Dipterocarpaceae) highlights the ecological relevance of drought in aseasonal tropical rainforests.</title>
        <authorList>
            <person name="Ng K.K.S."/>
            <person name="Kobayashi M.J."/>
            <person name="Fawcett J.A."/>
            <person name="Hatakeyama M."/>
            <person name="Paape T."/>
            <person name="Ng C.H."/>
            <person name="Ang C.C."/>
            <person name="Tnah L.H."/>
            <person name="Lee C.T."/>
            <person name="Nishiyama T."/>
            <person name="Sese J."/>
            <person name="O'Brien M.J."/>
            <person name="Copetti D."/>
            <person name="Mohd Noor M.I."/>
            <person name="Ong R.C."/>
            <person name="Putra M."/>
            <person name="Sireger I.Z."/>
            <person name="Indrioko S."/>
            <person name="Kosugi Y."/>
            <person name="Izuno A."/>
            <person name="Isagi Y."/>
            <person name="Lee S.L."/>
            <person name="Shimizu K.K."/>
        </authorList>
    </citation>
    <scope>NUCLEOTIDE SEQUENCE [LARGE SCALE GENOMIC DNA]</scope>
    <source>
        <strain evidence="1">214</strain>
    </source>
</reference>
<comment type="caution">
    <text evidence="1">The sequence shown here is derived from an EMBL/GenBank/DDBJ whole genome shotgun (WGS) entry which is preliminary data.</text>
</comment>
<dbReference type="AlphaFoldDB" id="A0AAV5LUA9"/>
<dbReference type="Proteomes" id="UP001054252">
    <property type="component" value="Unassembled WGS sequence"/>
</dbReference>
<name>A0AAV5LUA9_9ROSI</name>
<keyword evidence="2" id="KW-1185">Reference proteome</keyword>
<protein>
    <submittedName>
        <fullName evidence="1">Uncharacterized protein</fullName>
    </submittedName>
</protein>
<proteinExistence type="predicted"/>
<evidence type="ECO:0000313" key="1">
    <source>
        <dbReference type="EMBL" id="GKV40241.1"/>
    </source>
</evidence>
<dbReference type="EMBL" id="BPVZ01000140">
    <property type="protein sequence ID" value="GKV40241.1"/>
    <property type="molecule type" value="Genomic_DNA"/>
</dbReference>